<evidence type="ECO:0000256" key="1">
    <source>
        <dbReference type="SAM" id="SignalP"/>
    </source>
</evidence>
<dbReference type="HOGENOM" id="CLU_2652586_0_0_5"/>
<feature type="chain" id="PRO_5002042883" evidence="1">
    <location>
        <begin position="20"/>
        <end position="76"/>
    </location>
</feature>
<dbReference type="KEGG" id="sphk:SKP52_23145"/>
<dbReference type="OrthoDB" id="7472464at2"/>
<protein>
    <submittedName>
        <fullName evidence="2">Putative secreted protein</fullName>
    </submittedName>
</protein>
<dbReference type="EMBL" id="CP009122">
    <property type="protein sequence ID" value="AJA11472.1"/>
    <property type="molecule type" value="Genomic_DNA"/>
</dbReference>
<name>A0A0A7PTQ4_9SPHN</name>
<dbReference type="AlphaFoldDB" id="A0A0A7PTQ4"/>
<reference evidence="2 3" key="1">
    <citation type="journal article" date="2015" name="Int. J. Syst. Evol. Microbiol.">
        <title>Description of Sphingopyxis fribergensis sp. nov. - a soil bacterium with the ability to degrade styrene and phenylacetic acid.</title>
        <authorList>
            <person name="Oelschlagel M."/>
            <person name="Ruckert C."/>
            <person name="Kalinowski J."/>
            <person name="Schmidt G."/>
            <person name="Schlomann M."/>
            <person name="Tischler D."/>
        </authorList>
    </citation>
    <scope>NUCLEOTIDE SEQUENCE [LARGE SCALE GENOMIC DNA]</scope>
    <source>
        <strain evidence="2 3">Kp5.2</strain>
    </source>
</reference>
<dbReference type="Proteomes" id="UP000030907">
    <property type="component" value="Chromosome"/>
</dbReference>
<accession>A0A0A7PTQ4</accession>
<evidence type="ECO:0000313" key="2">
    <source>
        <dbReference type="EMBL" id="AJA11472.1"/>
    </source>
</evidence>
<dbReference type="NCBIfam" id="NF033894">
    <property type="entry name" value="Eex_IncN"/>
    <property type="match status" value="1"/>
</dbReference>
<organism evidence="2 3">
    <name type="scientific">Sphingopyxis fribergensis</name>
    <dbReference type="NCBI Taxonomy" id="1515612"/>
    <lineage>
        <taxon>Bacteria</taxon>
        <taxon>Pseudomonadati</taxon>
        <taxon>Pseudomonadota</taxon>
        <taxon>Alphaproteobacteria</taxon>
        <taxon>Sphingomonadales</taxon>
        <taxon>Sphingomonadaceae</taxon>
        <taxon>Sphingopyxis</taxon>
    </lineage>
</organism>
<evidence type="ECO:0000313" key="3">
    <source>
        <dbReference type="Proteomes" id="UP000030907"/>
    </source>
</evidence>
<dbReference type="InterPro" id="IPR047937">
    <property type="entry name" value="Eex_IncN-like"/>
</dbReference>
<gene>
    <name evidence="2" type="ORF">SKP52_23145</name>
</gene>
<keyword evidence="3" id="KW-1185">Reference proteome</keyword>
<proteinExistence type="predicted"/>
<keyword evidence="1" id="KW-0732">Signal</keyword>
<feature type="signal peptide" evidence="1">
    <location>
        <begin position="1"/>
        <end position="19"/>
    </location>
</feature>
<sequence length="76" mass="8310">MIIFKMLAIASLTILTACAPPEPRSVQYFEANLDEARDVVQSCTAGDKRGDECSNANVAVETAEGKAKFERFRGKK</sequence>
<dbReference type="PROSITE" id="PS51257">
    <property type="entry name" value="PROKAR_LIPOPROTEIN"/>
    <property type="match status" value="1"/>
</dbReference>
<dbReference type="RefSeq" id="WP_037553321.1">
    <property type="nucleotide sequence ID" value="NZ_CP009122.1"/>
</dbReference>